<dbReference type="InterPro" id="IPR018289">
    <property type="entry name" value="MULE_transposase_dom"/>
</dbReference>
<dbReference type="NCBIfam" id="TIGR02432">
    <property type="entry name" value="lysidine_TilS_N"/>
    <property type="match status" value="1"/>
</dbReference>
<evidence type="ECO:0000259" key="8">
    <source>
        <dbReference type="Pfam" id="PF01171"/>
    </source>
</evidence>
<dbReference type="Pfam" id="PF01171">
    <property type="entry name" value="ATP_bind_3"/>
    <property type="match status" value="1"/>
</dbReference>
<keyword evidence="2" id="KW-0436">Ligase</keyword>
<evidence type="ECO:0000256" key="1">
    <source>
        <dbReference type="ARBA" id="ARBA00013267"/>
    </source>
</evidence>
<accession>A0A8J5GGP9</accession>
<dbReference type="InterPro" id="IPR019557">
    <property type="entry name" value="AminoTfrase-like_pln_mobile"/>
</dbReference>
<keyword evidence="12" id="KW-1185">Reference proteome</keyword>
<evidence type="ECO:0000256" key="6">
    <source>
        <dbReference type="ARBA" id="ARBA00048539"/>
    </source>
</evidence>
<keyword evidence="3" id="KW-0819">tRNA processing</keyword>
<dbReference type="GO" id="GO:0032267">
    <property type="term" value="F:tRNA(Ile)-lysidine synthase activity"/>
    <property type="evidence" value="ECO:0007669"/>
    <property type="project" value="UniProtKB-EC"/>
</dbReference>
<dbReference type="InterPro" id="IPR012795">
    <property type="entry name" value="tRNA_Ile_lys_synt_N"/>
</dbReference>
<dbReference type="InterPro" id="IPR012094">
    <property type="entry name" value="tRNA_Ile_lys_synt"/>
</dbReference>
<dbReference type="InterPro" id="IPR014729">
    <property type="entry name" value="Rossmann-like_a/b/a_fold"/>
</dbReference>
<keyword evidence="5" id="KW-0067">ATP-binding</keyword>
<dbReference type="CDD" id="cd01992">
    <property type="entry name" value="TilS_N"/>
    <property type="match status" value="1"/>
</dbReference>
<dbReference type="SUPFAM" id="SSF52402">
    <property type="entry name" value="Adenine nucleotide alpha hydrolases-like"/>
    <property type="match status" value="1"/>
</dbReference>
<name>A0A8J5GGP9_ZINOF</name>
<evidence type="ECO:0000256" key="7">
    <source>
        <dbReference type="SAM" id="MobiDB-lite"/>
    </source>
</evidence>
<feature type="compositionally biased region" description="Acidic residues" evidence="7">
    <location>
        <begin position="1899"/>
        <end position="1916"/>
    </location>
</feature>
<gene>
    <name evidence="11" type="ORF">ZIOFF_041066</name>
</gene>
<organism evidence="11 12">
    <name type="scientific">Zingiber officinale</name>
    <name type="common">Ginger</name>
    <name type="synonym">Amomum zingiber</name>
    <dbReference type="NCBI Taxonomy" id="94328"/>
    <lineage>
        <taxon>Eukaryota</taxon>
        <taxon>Viridiplantae</taxon>
        <taxon>Streptophyta</taxon>
        <taxon>Embryophyta</taxon>
        <taxon>Tracheophyta</taxon>
        <taxon>Spermatophyta</taxon>
        <taxon>Magnoliopsida</taxon>
        <taxon>Liliopsida</taxon>
        <taxon>Zingiberales</taxon>
        <taxon>Zingiberaceae</taxon>
        <taxon>Zingiber</taxon>
    </lineage>
</organism>
<dbReference type="InterPro" id="IPR011063">
    <property type="entry name" value="TilS/TtcA_N"/>
</dbReference>
<feature type="compositionally biased region" description="Low complexity" evidence="7">
    <location>
        <begin position="1816"/>
        <end position="1832"/>
    </location>
</feature>
<dbReference type="Proteomes" id="UP000734854">
    <property type="component" value="Unassembled WGS sequence"/>
</dbReference>
<feature type="domain" description="tRNA(Ile)-lysidine/2-thiocytidine synthase N-terminal" evidence="8">
    <location>
        <begin position="47"/>
        <end position="249"/>
    </location>
</feature>
<dbReference type="PANTHER" id="PTHR43033">
    <property type="entry name" value="TRNA(ILE)-LYSIDINE SYNTHASE-RELATED"/>
    <property type="match status" value="1"/>
</dbReference>
<keyword evidence="4" id="KW-0547">Nucleotide-binding</keyword>
<feature type="domain" description="Aminotransferase-like plant mobile" evidence="9">
    <location>
        <begin position="1467"/>
        <end position="1655"/>
    </location>
</feature>
<reference evidence="11 12" key="1">
    <citation type="submission" date="2020-08" db="EMBL/GenBank/DDBJ databases">
        <title>Plant Genome Project.</title>
        <authorList>
            <person name="Zhang R.-G."/>
        </authorList>
    </citation>
    <scope>NUCLEOTIDE SEQUENCE [LARGE SCALE GENOMIC DNA]</scope>
    <source>
        <tissue evidence="11">Rhizome</tissue>
    </source>
</reference>
<feature type="compositionally biased region" description="Acidic residues" evidence="7">
    <location>
        <begin position="951"/>
        <end position="960"/>
    </location>
</feature>
<dbReference type="HAMAP" id="MF_01161">
    <property type="entry name" value="tRNA_Ile_lys_synt"/>
    <property type="match status" value="1"/>
</dbReference>
<evidence type="ECO:0000259" key="9">
    <source>
        <dbReference type="Pfam" id="PF10536"/>
    </source>
</evidence>
<dbReference type="Pfam" id="PF10551">
    <property type="entry name" value="MULE"/>
    <property type="match status" value="1"/>
</dbReference>
<evidence type="ECO:0000313" key="12">
    <source>
        <dbReference type="Proteomes" id="UP000734854"/>
    </source>
</evidence>
<feature type="domain" description="MULE transposase" evidence="10">
    <location>
        <begin position="1215"/>
        <end position="1314"/>
    </location>
</feature>
<feature type="region of interest" description="Disordered" evidence="7">
    <location>
        <begin position="1749"/>
        <end position="1772"/>
    </location>
</feature>
<comment type="catalytic activity">
    <reaction evidence="6">
        <text>cytidine(34) in tRNA(Ile2) + L-lysine + ATP = lysidine(34) in tRNA(Ile2) + AMP + diphosphate + H(+)</text>
        <dbReference type="Rhea" id="RHEA:43744"/>
        <dbReference type="Rhea" id="RHEA-COMP:10625"/>
        <dbReference type="Rhea" id="RHEA-COMP:10670"/>
        <dbReference type="ChEBI" id="CHEBI:15378"/>
        <dbReference type="ChEBI" id="CHEBI:30616"/>
        <dbReference type="ChEBI" id="CHEBI:32551"/>
        <dbReference type="ChEBI" id="CHEBI:33019"/>
        <dbReference type="ChEBI" id="CHEBI:82748"/>
        <dbReference type="ChEBI" id="CHEBI:83665"/>
        <dbReference type="ChEBI" id="CHEBI:456215"/>
        <dbReference type="EC" id="6.3.4.19"/>
    </reaction>
</comment>
<evidence type="ECO:0000256" key="5">
    <source>
        <dbReference type="ARBA" id="ARBA00022840"/>
    </source>
</evidence>
<dbReference type="EMBL" id="JACMSC010000011">
    <property type="protein sequence ID" value="KAG6501193.1"/>
    <property type="molecule type" value="Genomic_DNA"/>
</dbReference>
<feature type="region of interest" description="Disordered" evidence="7">
    <location>
        <begin position="1808"/>
        <end position="1836"/>
    </location>
</feature>
<dbReference type="GO" id="GO:0008033">
    <property type="term" value="P:tRNA processing"/>
    <property type="evidence" value="ECO:0007669"/>
    <property type="project" value="UniProtKB-KW"/>
</dbReference>
<comment type="caution">
    <text evidence="11">The sequence shown here is derived from an EMBL/GenBank/DDBJ whole genome shotgun (WGS) entry which is preliminary data.</text>
</comment>
<dbReference type="EC" id="6.3.4.19" evidence="1"/>
<evidence type="ECO:0000256" key="2">
    <source>
        <dbReference type="ARBA" id="ARBA00022598"/>
    </source>
</evidence>
<dbReference type="GO" id="GO:0005524">
    <property type="term" value="F:ATP binding"/>
    <property type="evidence" value="ECO:0007669"/>
    <property type="project" value="UniProtKB-KW"/>
</dbReference>
<sequence>MQCVLRLSPHPTFRRCFCRCSAPDISQYREAFGRRMTIAGIKPHHRIALGVSGGPDSMALCVLTAGWKLSGFNGKTESSGFIEGLVAIIVDHRLRAESTEEAILVRDRVNKMGIMCQIENCDWSHGRPKHGHVQEAAREMRYQIFQDVCVKQHIGVLLIAHHADDQVELLILRLSRNSGVLGLSCMAFISQLFPLPLGGSENSDGILLVRPMLEFNKDDMYNICQGANQDWVEDPTNQSPLYTRNRIRASLRSFSSESHRLISACRLVRAYVETVCLKMIKDSVTIMEVGHGFCRLQVKNLLDSGFKAEVYLTNYMLLLQLGYAVIDLVKLMPSCIDDLCLSRYAAWILQFISQRHRPIRGHTSQMLLDYIRNFPCKTSLTVAGCYLSPAPQSKGTKLLICCSVDSLQSSKMGLSLMYSSGDRSLLHNEIHQIIADAKSYSDQFFLEASDVSLMHANSSVSVLTEARRRNLISDSTLKFISLLQAEENEKFSSKGVESDPDLRHKVKCAGAPSISILPGQTCFFMNRFLVTWRIHGHVEGDGYSLEGIQDQSCQICRVEPDMTFQVRCMVEADWLFLGNILKNQVSKDVGAYADTSINGLIKTAEKKMEHFRFIHWSAQSALKVLKSIPLPARKGLPVLVTSEGLLVSIPILYVFFYCQQENGLSQSQTNLLLLIFRASVSVFVPSLKQFQYSSPKFHLEEVIVPTFEIRIVEGEHGADYEGGSHRVVFLQENFEYSDLVESISQKLELRSDDIISDIIYRLPCMSNGDIHYYCMEVKDGDDIRALVDSIAVVESTSYPQLYVKTRKYRVKGRRSVCTQEAELGGRRSFCDRSLGLLHEPVMQSGRHSVYAPTSELIGDPFILPSRHSVCAPSSQPFGDSTLQCDRQSVYVLNQALSEAPFEPSLGASIYDEAGPSHEVMESFRVLSHSDVPLPESIDIPIATNDCQSNPSEEEDSDGLLGQDDCEEEAMIEVPEAFQFTVGANYPVSADWIESVGNTVGMVGGTEFDTTLEFQEKEDVINAVKQYSLNCSREYEVAESSSRVWSVVCRNTKYGCSWQLRAARLKKLGGGWGITRYKGPHTCVARAISLDHRQLDSNFICNCILEGVKKDSSQSVGSIIVEIHNWLHFKPSYRKAWEAKQKAIARIWGDWDESYQRLPNFFASLQQTNPGSVVWWAFDDHTHVRHRAIEFNKKILRRLFWSFKPAIDSIELTKPVIQIDGTFLYGKYKHSLLTATTIDGDNSVIPLAYALVESENVDSWGWFMALLRTHVVRCDGICVISDRHIGIMQTMNNQYLGWDETHAKHRYCLRHVASNFNTHFKNVGLKNLLIKAVLKDARRLPVAALIEHTFYNMVKYFDNRRNVYSDQMANDKVYTSQCLKLLDRRLKVAYTHQVTSFNREDGVFEVKTGYSHEMRKGGLDVPITLDIQVQLMASYYICRRRIDPKQYGIMWLEQVAESHMTPVGYRRIDGALITALLERWRSETHSFHMSEGEMAVTLQDVAVLLGLPIHGSAISGRANVDIYDYCLRFIDQVLHPSNMKPRRLSIGWLAKTFDLTKLPTNATDETIQCYVRATILRMIGGDLMGSKTEGYVHGMFFQFVENLHRMQEYSWGSACLAYLYRNLCNAVDPYISQISGPLLLLQLWAWERFTQCRPIIRGGIEHTPMLSLGTRRVTRRFMTIEGATHVGSIDTHERAWISSCSDNAPIGRQHNRMAGAILGAFGEQRRYMDYPSEYIIQDDMHIPDYGFTPTVNAPSGRGPRTRQPRQRYVDPPRMSCDTIYEPPVWRDLSMQAGSSSFTQARTSFGGYPTSGGFGHYSDPQSSSEPFPSSSSLPTDRDFGHPTTLDFSMFESGSHFQGSLGPDYFTPSTNIFAPFQMERMPTMSNLQSVDISSMRSHLSEANDDDPQEGNHGDDEEAGNDAHNDAIVQQSHEQNMGGRIPFLRRFLPH</sequence>
<dbReference type="Gene3D" id="3.40.50.620">
    <property type="entry name" value="HUPs"/>
    <property type="match status" value="1"/>
</dbReference>
<feature type="region of interest" description="Disordered" evidence="7">
    <location>
        <begin position="940"/>
        <end position="960"/>
    </location>
</feature>
<evidence type="ECO:0000256" key="4">
    <source>
        <dbReference type="ARBA" id="ARBA00022741"/>
    </source>
</evidence>
<protein>
    <recommendedName>
        <fullName evidence="1">tRNA(Ile)-lysidine synthetase</fullName>
        <ecNumber evidence="1">6.3.4.19</ecNumber>
    </recommendedName>
</protein>
<evidence type="ECO:0000259" key="10">
    <source>
        <dbReference type="Pfam" id="PF10551"/>
    </source>
</evidence>
<proteinExistence type="inferred from homology"/>
<evidence type="ECO:0000313" key="11">
    <source>
        <dbReference type="EMBL" id="KAG6501193.1"/>
    </source>
</evidence>
<feature type="region of interest" description="Disordered" evidence="7">
    <location>
        <begin position="1891"/>
        <end position="1937"/>
    </location>
</feature>
<dbReference type="Pfam" id="PF10536">
    <property type="entry name" value="PMD"/>
    <property type="match status" value="1"/>
</dbReference>
<dbReference type="PANTHER" id="PTHR43033:SF5">
    <property type="entry name" value="TRNA(ILE)-LYSIDINE SYNTHETASE"/>
    <property type="match status" value="1"/>
</dbReference>
<evidence type="ECO:0000256" key="3">
    <source>
        <dbReference type="ARBA" id="ARBA00022694"/>
    </source>
</evidence>